<evidence type="ECO:0000256" key="1">
    <source>
        <dbReference type="ARBA" id="ARBA00023239"/>
    </source>
</evidence>
<dbReference type="SUPFAM" id="SSF56529">
    <property type="entry name" value="FAH"/>
    <property type="match status" value="1"/>
</dbReference>
<reference evidence="3 4" key="1">
    <citation type="submission" date="2020-08" db="EMBL/GenBank/DDBJ databases">
        <title>Sequencing the genomes of 1000 actinobacteria strains.</title>
        <authorList>
            <person name="Klenk H.-P."/>
        </authorList>
    </citation>
    <scope>NUCLEOTIDE SEQUENCE [LARGE SCALE GENOMIC DNA]</scope>
    <source>
        <strain evidence="3 4">DSM 45298</strain>
    </source>
</reference>
<protein>
    <submittedName>
        <fullName evidence="3">2-oxo-3-hexenedioate decarboxylase</fullName>
        <ecNumber evidence="3">4.1.1.77</ecNumber>
    </submittedName>
</protein>
<dbReference type="GO" id="GO:0005737">
    <property type="term" value="C:cytoplasm"/>
    <property type="evidence" value="ECO:0007669"/>
    <property type="project" value="TreeGrafter"/>
</dbReference>
<dbReference type="EMBL" id="JACIFP010000001">
    <property type="protein sequence ID" value="MBB4136796.1"/>
    <property type="molecule type" value="Genomic_DNA"/>
</dbReference>
<dbReference type="GO" id="GO:0008684">
    <property type="term" value="F:2-oxopent-4-enoate hydratase activity"/>
    <property type="evidence" value="ECO:0007669"/>
    <property type="project" value="TreeGrafter"/>
</dbReference>
<dbReference type="PANTHER" id="PTHR30143:SF0">
    <property type="entry name" value="2-KETO-4-PENTENOATE HYDRATASE"/>
    <property type="match status" value="1"/>
</dbReference>
<keyword evidence="1 3" id="KW-0456">Lyase</keyword>
<comment type="caution">
    <text evidence="3">The sequence shown here is derived from an EMBL/GenBank/DDBJ whole genome shotgun (WGS) entry which is preliminary data.</text>
</comment>
<evidence type="ECO:0000313" key="3">
    <source>
        <dbReference type="EMBL" id="MBB4136796.1"/>
    </source>
</evidence>
<name>A0A840F4H3_9ACTN</name>
<dbReference type="Gene3D" id="3.90.850.10">
    <property type="entry name" value="Fumarylacetoacetase-like, C-terminal domain"/>
    <property type="match status" value="1"/>
</dbReference>
<dbReference type="EC" id="4.1.1.77" evidence="3"/>
<dbReference type="InterPro" id="IPR036663">
    <property type="entry name" value="Fumarylacetoacetase_C_sf"/>
</dbReference>
<evidence type="ECO:0000313" key="4">
    <source>
        <dbReference type="Proteomes" id="UP000551501"/>
    </source>
</evidence>
<accession>A0A840F4H3</accession>
<dbReference type="PANTHER" id="PTHR30143">
    <property type="entry name" value="ACID HYDRATASE"/>
    <property type="match status" value="1"/>
</dbReference>
<dbReference type="InterPro" id="IPR011234">
    <property type="entry name" value="Fumarylacetoacetase-like_C"/>
</dbReference>
<evidence type="ECO:0000259" key="2">
    <source>
        <dbReference type="Pfam" id="PF01557"/>
    </source>
</evidence>
<dbReference type="InterPro" id="IPR050772">
    <property type="entry name" value="Hydratase-Decarb/MhpD_sf"/>
</dbReference>
<dbReference type="GO" id="GO:0047437">
    <property type="term" value="F:4-oxalocrotonate decarboxylase activity"/>
    <property type="evidence" value="ECO:0007669"/>
    <property type="project" value="UniProtKB-EC"/>
</dbReference>
<dbReference type="RefSeq" id="WP_183371730.1">
    <property type="nucleotide sequence ID" value="NZ_BAABHL010000126.1"/>
</dbReference>
<dbReference type="AlphaFoldDB" id="A0A840F4H3"/>
<gene>
    <name evidence="3" type="ORF">BKA16_003348</name>
</gene>
<proteinExistence type="predicted"/>
<organism evidence="3 4">
    <name type="scientific">Gordonia humi</name>
    <dbReference type="NCBI Taxonomy" id="686429"/>
    <lineage>
        <taxon>Bacteria</taxon>
        <taxon>Bacillati</taxon>
        <taxon>Actinomycetota</taxon>
        <taxon>Actinomycetes</taxon>
        <taxon>Mycobacteriales</taxon>
        <taxon>Gordoniaceae</taxon>
        <taxon>Gordonia</taxon>
    </lineage>
</organism>
<dbReference type="Pfam" id="PF01557">
    <property type="entry name" value="FAA_hydrolase"/>
    <property type="match status" value="1"/>
</dbReference>
<sequence length="274" mass="29420">MTDHTTTTGQRSRTEQIDALAQRLDDAATGRLETPSLERDPAVTDDFDVDLAYRIQEALVSRRIARGERLVGVKLGFTSKAKMAQMGVSDVIVGRLTDAMETADCGTVDLRRFIHPKVEPEVAYRLCRDVDLDDPDEDILTAVDAIAPAVEIIDSRYLDFKFTYADVVADNTSASGFAVGAWAPMREAADLAVTLRVGDESVTGSTAAILGDPVQALHALLDMCRRTRIPLRAGDVVLAGAATAALPLHETTVDCTVDGLGSVRLDCTVGQETS</sequence>
<feature type="domain" description="Fumarylacetoacetase-like C-terminal" evidence="2">
    <location>
        <begin position="115"/>
        <end position="264"/>
    </location>
</feature>
<dbReference type="Proteomes" id="UP000551501">
    <property type="component" value="Unassembled WGS sequence"/>
</dbReference>
<keyword evidence="4" id="KW-1185">Reference proteome</keyword>